<dbReference type="EMBL" id="CM044703">
    <property type="protein sequence ID" value="KAI5673910.1"/>
    <property type="molecule type" value="Genomic_DNA"/>
</dbReference>
<reference evidence="2" key="1">
    <citation type="journal article" date="2023" name="Nat. Plants">
        <title>Single-cell RNA sequencing provides a high-resolution roadmap for understanding the multicellular compartmentation of specialized metabolism.</title>
        <authorList>
            <person name="Sun S."/>
            <person name="Shen X."/>
            <person name="Li Y."/>
            <person name="Li Y."/>
            <person name="Wang S."/>
            <person name="Li R."/>
            <person name="Zhang H."/>
            <person name="Shen G."/>
            <person name="Guo B."/>
            <person name="Wei J."/>
            <person name="Xu J."/>
            <person name="St-Pierre B."/>
            <person name="Chen S."/>
            <person name="Sun C."/>
        </authorList>
    </citation>
    <scope>NUCLEOTIDE SEQUENCE [LARGE SCALE GENOMIC DNA]</scope>
</reference>
<name>A0ACC0BML2_CATRO</name>
<evidence type="ECO:0000313" key="2">
    <source>
        <dbReference type="Proteomes" id="UP001060085"/>
    </source>
</evidence>
<sequence length="194" mass="22275">MDRSMPLTPARSGQSRLSWYQSQVPFVLTMSGGNSDIQNVVQDIEPLRRQSEPWKFDALRVDANRNRNDGGQRPKDQLARGGVANVPIAANIQNQIAGYNSSDEEEDVILAEDQNRPARRGGGRLKVDIPSFYGNLGIEDFVDWIAKIDHFFEYMDIPKEKRVKLVACRLKGGASAWWERLLHRHPHRKYHFYK</sequence>
<dbReference type="Proteomes" id="UP001060085">
    <property type="component" value="Linkage Group LG03"/>
</dbReference>
<gene>
    <name evidence="1" type="ORF">M9H77_14274</name>
</gene>
<accession>A0ACC0BML2</accession>
<keyword evidence="2" id="KW-1185">Reference proteome</keyword>
<protein>
    <submittedName>
        <fullName evidence="1">Uncharacterized protein</fullName>
    </submittedName>
</protein>
<comment type="caution">
    <text evidence="1">The sequence shown here is derived from an EMBL/GenBank/DDBJ whole genome shotgun (WGS) entry which is preliminary data.</text>
</comment>
<proteinExistence type="predicted"/>
<organism evidence="1 2">
    <name type="scientific">Catharanthus roseus</name>
    <name type="common">Madagascar periwinkle</name>
    <name type="synonym">Vinca rosea</name>
    <dbReference type="NCBI Taxonomy" id="4058"/>
    <lineage>
        <taxon>Eukaryota</taxon>
        <taxon>Viridiplantae</taxon>
        <taxon>Streptophyta</taxon>
        <taxon>Embryophyta</taxon>
        <taxon>Tracheophyta</taxon>
        <taxon>Spermatophyta</taxon>
        <taxon>Magnoliopsida</taxon>
        <taxon>eudicotyledons</taxon>
        <taxon>Gunneridae</taxon>
        <taxon>Pentapetalae</taxon>
        <taxon>asterids</taxon>
        <taxon>lamiids</taxon>
        <taxon>Gentianales</taxon>
        <taxon>Apocynaceae</taxon>
        <taxon>Rauvolfioideae</taxon>
        <taxon>Vinceae</taxon>
        <taxon>Catharanthinae</taxon>
        <taxon>Catharanthus</taxon>
    </lineage>
</organism>
<evidence type="ECO:0000313" key="1">
    <source>
        <dbReference type="EMBL" id="KAI5673910.1"/>
    </source>
</evidence>